<dbReference type="Gene3D" id="1.25.40.10">
    <property type="entry name" value="Tetratricopeptide repeat domain"/>
    <property type="match status" value="2"/>
</dbReference>
<evidence type="ECO:0000313" key="4">
    <source>
        <dbReference type="EMBL" id="WNC72366.1"/>
    </source>
</evidence>
<proteinExistence type="predicted"/>
<feature type="domain" description="TIR" evidence="3">
    <location>
        <begin position="5"/>
        <end position="133"/>
    </location>
</feature>
<dbReference type="SMART" id="SM00028">
    <property type="entry name" value="TPR"/>
    <property type="match status" value="5"/>
</dbReference>
<accession>A0ABY9TV43</accession>
<keyword evidence="2" id="KW-0802">TPR repeat</keyword>
<organism evidence="4 5">
    <name type="scientific">Thalassotalea psychrophila</name>
    <dbReference type="NCBI Taxonomy" id="3065647"/>
    <lineage>
        <taxon>Bacteria</taxon>
        <taxon>Pseudomonadati</taxon>
        <taxon>Pseudomonadota</taxon>
        <taxon>Gammaproteobacteria</taxon>
        <taxon>Alteromonadales</taxon>
        <taxon>Colwelliaceae</taxon>
        <taxon>Thalassotalea</taxon>
    </lineage>
</organism>
<keyword evidence="1" id="KW-0677">Repeat</keyword>
<dbReference type="InterPro" id="IPR004027">
    <property type="entry name" value="SEC_C_motif"/>
</dbReference>
<dbReference type="InterPro" id="IPR000157">
    <property type="entry name" value="TIR_dom"/>
</dbReference>
<protein>
    <submittedName>
        <fullName evidence="4">TIR domain-containing protein</fullName>
    </submittedName>
</protein>
<dbReference type="Gene3D" id="3.40.50.10140">
    <property type="entry name" value="Toll/interleukin-1 receptor homology (TIR) domain"/>
    <property type="match status" value="1"/>
</dbReference>
<name>A0ABY9TV43_9GAMM</name>
<dbReference type="Proteomes" id="UP001258994">
    <property type="component" value="Chromosome"/>
</dbReference>
<dbReference type="RefSeq" id="WP_348391486.1">
    <property type="nucleotide sequence ID" value="NZ_CP134145.1"/>
</dbReference>
<reference evidence="5" key="1">
    <citation type="submission" date="2023-09" db="EMBL/GenBank/DDBJ databases">
        <authorList>
            <person name="Li S."/>
            <person name="Li X."/>
            <person name="Zhang C."/>
            <person name="Zhao Z."/>
        </authorList>
    </citation>
    <scope>NUCLEOTIDE SEQUENCE [LARGE SCALE GENOMIC DNA]</scope>
    <source>
        <strain evidence="5">SQ149</strain>
    </source>
</reference>
<dbReference type="InterPro" id="IPR035897">
    <property type="entry name" value="Toll_tir_struct_dom_sf"/>
</dbReference>
<dbReference type="PANTHER" id="PTHR44943">
    <property type="entry name" value="CELLULOSE SYNTHASE OPERON PROTEIN C"/>
    <property type="match status" value="1"/>
</dbReference>
<dbReference type="EMBL" id="CP134145">
    <property type="protein sequence ID" value="WNC72366.1"/>
    <property type="molecule type" value="Genomic_DNA"/>
</dbReference>
<sequence length="434" mass="49981">MTKKSKISIFISYSWSDTKVADEIESDLSQFQLSLVRDVRDIEYKSSITSFMEKIRDTDFAILLVSEDYLKSKNCLKEVIHLLKEKEYKHKILPIIVGNPSIYNAEGRVLYTRHWLEEKNKLEELINSLPATAIINEIQELKVLESISSNINEFLSYISDIKNVTFSELKDESYKSLIESIGGVNVDHLIELLQITLNPNIDEKELQIDDWFENNTPTSDAYAIRAIVAKLKNNILKAEANYEKAIELNAENAFALNDYAYMLFNEKREHQKAKDMLVKAIDLFPNFTVARLNLGCLLTDAFDDIESAKKQYEEIISYNPTEEKAYNNLANCYKRNSKSKANQKVICELYDKALSLNPDYIEVHLGYGSFLTEYMGEHDKALQHYDEMLRIDPKSSKLVASLKERLRKKSQQKVTRNELCPCGSGLKYKKCHGA</sequence>
<keyword evidence="5" id="KW-1185">Reference proteome</keyword>
<dbReference type="SUPFAM" id="SSF52200">
    <property type="entry name" value="Toll/Interleukin receptor TIR domain"/>
    <property type="match status" value="1"/>
</dbReference>
<dbReference type="SMART" id="SM00255">
    <property type="entry name" value="TIR"/>
    <property type="match status" value="1"/>
</dbReference>
<dbReference type="SUPFAM" id="SSF103642">
    <property type="entry name" value="Sec-C motif"/>
    <property type="match status" value="1"/>
</dbReference>
<gene>
    <name evidence="4" type="ORF">RGQ13_19950</name>
</gene>
<dbReference type="InterPro" id="IPR011990">
    <property type="entry name" value="TPR-like_helical_dom_sf"/>
</dbReference>
<dbReference type="PANTHER" id="PTHR44943:SF8">
    <property type="entry name" value="TPR REPEAT-CONTAINING PROTEIN MJ0263"/>
    <property type="match status" value="1"/>
</dbReference>
<dbReference type="PROSITE" id="PS50104">
    <property type="entry name" value="TIR"/>
    <property type="match status" value="1"/>
</dbReference>
<evidence type="ECO:0000313" key="5">
    <source>
        <dbReference type="Proteomes" id="UP001258994"/>
    </source>
</evidence>
<dbReference type="Pfam" id="PF13676">
    <property type="entry name" value="TIR_2"/>
    <property type="match status" value="1"/>
</dbReference>
<dbReference type="Pfam" id="PF02810">
    <property type="entry name" value="SEC-C"/>
    <property type="match status" value="1"/>
</dbReference>
<dbReference type="InterPro" id="IPR019734">
    <property type="entry name" value="TPR_rpt"/>
</dbReference>
<evidence type="ECO:0000256" key="2">
    <source>
        <dbReference type="ARBA" id="ARBA00022803"/>
    </source>
</evidence>
<dbReference type="InterPro" id="IPR051685">
    <property type="entry name" value="Ycf3/AcsC/BcsC/TPR_MFPF"/>
</dbReference>
<dbReference type="SUPFAM" id="SSF48452">
    <property type="entry name" value="TPR-like"/>
    <property type="match status" value="1"/>
</dbReference>
<evidence type="ECO:0000256" key="1">
    <source>
        <dbReference type="ARBA" id="ARBA00022737"/>
    </source>
</evidence>
<evidence type="ECO:0000259" key="3">
    <source>
        <dbReference type="PROSITE" id="PS50104"/>
    </source>
</evidence>